<dbReference type="Proteomes" id="UP000070224">
    <property type="component" value="Unassembled WGS sequence"/>
</dbReference>
<comment type="caution">
    <text evidence="1">The sequence shown here is derived from an EMBL/GenBank/DDBJ whole genome shotgun (WGS) entry which is preliminary data.</text>
</comment>
<dbReference type="EMBL" id="LSDK01000049">
    <property type="protein sequence ID" value="KXB77082.1"/>
    <property type="molecule type" value="Genomic_DNA"/>
</dbReference>
<accession>A0A134BAW0</accession>
<evidence type="ECO:0000313" key="1">
    <source>
        <dbReference type="EMBL" id="KXB77082.1"/>
    </source>
</evidence>
<reference evidence="2" key="1">
    <citation type="submission" date="2016-01" db="EMBL/GenBank/DDBJ databases">
        <authorList>
            <person name="Mitreva M."/>
            <person name="Pepin K.H."/>
            <person name="Mihindukulasuriya K.A."/>
            <person name="Fulton R."/>
            <person name="Fronick C."/>
            <person name="O'Laughlin M."/>
            <person name="Miner T."/>
            <person name="Herter B."/>
            <person name="Rosa B.A."/>
            <person name="Cordes M."/>
            <person name="Tomlinson C."/>
            <person name="Wollam A."/>
            <person name="Palsikar V.B."/>
            <person name="Mardis E.R."/>
            <person name="Wilson R.K."/>
        </authorList>
    </citation>
    <scope>NUCLEOTIDE SEQUENCE [LARGE SCALE GENOMIC DNA]</scope>
    <source>
        <strain evidence="2">KA00683</strain>
    </source>
</reference>
<name>A0A134BAW0_9PORP</name>
<evidence type="ECO:0000313" key="2">
    <source>
        <dbReference type="Proteomes" id="UP000070224"/>
    </source>
</evidence>
<protein>
    <submittedName>
        <fullName evidence="1">Uncharacterized protein</fullName>
    </submittedName>
</protein>
<proteinExistence type="predicted"/>
<dbReference type="PATRIC" id="fig|322095.3.peg.588"/>
<dbReference type="AlphaFoldDB" id="A0A134BAW0"/>
<dbReference type="STRING" id="322095.HMPREF3185_00596"/>
<keyword evidence="2" id="KW-1185">Reference proteome</keyword>
<organism evidence="1 2">
    <name type="scientific">Porphyromonas somerae</name>
    <dbReference type="NCBI Taxonomy" id="322095"/>
    <lineage>
        <taxon>Bacteria</taxon>
        <taxon>Pseudomonadati</taxon>
        <taxon>Bacteroidota</taxon>
        <taxon>Bacteroidia</taxon>
        <taxon>Bacteroidales</taxon>
        <taxon>Porphyromonadaceae</taxon>
        <taxon>Porphyromonas</taxon>
    </lineage>
</organism>
<gene>
    <name evidence="1" type="ORF">HMPREF3185_00596</name>
</gene>
<sequence length="43" mass="5087">MYHTNVVINSGRALSLRLYRRSSIPQLECRWILCDTDLYWSVG</sequence>